<comment type="caution">
    <text evidence="2">The sequence shown here is derived from an EMBL/GenBank/DDBJ whole genome shotgun (WGS) entry which is preliminary data.</text>
</comment>
<proteinExistence type="predicted"/>
<organism evidence="2 3">
    <name type="scientific">Halovenus salina</name>
    <dbReference type="NCBI Taxonomy" id="1510225"/>
    <lineage>
        <taxon>Archaea</taxon>
        <taxon>Methanobacteriati</taxon>
        <taxon>Methanobacteriota</taxon>
        <taxon>Stenosarchaea group</taxon>
        <taxon>Halobacteria</taxon>
        <taxon>Halobacteriales</taxon>
        <taxon>Haloarculaceae</taxon>
        <taxon>Halovenus</taxon>
    </lineage>
</organism>
<dbReference type="GeneID" id="76632378"/>
<accession>A0ABD5W6N4</accession>
<gene>
    <name evidence="2" type="ORF">ACFQQG_19745</name>
</gene>
<reference evidence="2 3" key="1">
    <citation type="journal article" date="2019" name="Int. J. Syst. Evol. Microbiol.">
        <title>The Global Catalogue of Microorganisms (GCM) 10K type strain sequencing project: providing services to taxonomists for standard genome sequencing and annotation.</title>
        <authorList>
            <consortium name="The Broad Institute Genomics Platform"/>
            <consortium name="The Broad Institute Genome Sequencing Center for Infectious Disease"/>
            <person name="Wu L."/>
            <person name="Ma J."/>
        </authorList>
    </citation>
    <scope>NUCLEOTIDE SEQUENCE [LARGE SCALE GENOMIC DNA]</scope>
    <source>
        <strain evidence="2 3">JCM 30072</strain>
    </source>
</reference>
<evidence type="ECO:0000256" key="1">
    <source>
        <dbReference type="SAM" id="Phobius"/>
    </source>
</evidence>
<sequence>MRAVATTRTHLSQFAEAVVYPFETWRGTVGLLLAGALTYVLLILSTMPTFASQMLADGLHWLDYVLVSLTETVYRTDGATGLAVILAYALLTGVAVVNAVARLHTVGPASMADLSGVLPAFLASGCASCGAGLLGVLGFAGGVAALPYDGALVRAAGLALLVVFLARAGHPERCTVEGVAE</sequence>
<dbReference type="EMBL" id="JBHSZI010000005">
    <property type="protein sequence ID" value="MFC7060034.1"/>
    <property type="molecule type" value="Genomic_DNA"/>
</dbReference>
<evidence type="ECO:0000313" key="2">
    <source>
        <dbReference type="EMBL" id="MFC7060034.1"/>
    </source>
</evidence>
<feature type="transmembrane region" description="Helical" evidence="1">
    <location>
        <begin position="151"/>
        <end position="168"/>
    </location>
</feature>
<keyword evidence="1" id="KW-0472">Membrane</keyword>
<dbReference type="Proteomes" id="UP001596445">
    <property type="component" value="Unassembled WGS sequence"/>
</dbReference>
<keyword evidence="1" id="KW-0812">Transmembrane</keyword>
<dbReference type="RefSeq" id="WP_267164444.1">
    <property type="nucleotide sequence ID" value="NZ_CP112975.1"/>
</dbReference>
<name>A0ABD5W6N4_9EURY</name>
<feature type="transmembrane region" description="Helical" evidence="1">
    <location>
        <begin position="121"/>
        <end position="145"/>
    </location>
</feature>
<keyword evidence="1" id="KW-1133">Transmembrane helix</keyword>
<evidence type="ECO:0000313" key="3">
    <source>
        <dbReference type="Proteomes" id="UP001596445"/>
    </source>
</evidence>
<feature type="transmembrane region" description="Helical" evidence="1">
    <location>
        <begin position="29"/>
        <end position="51"/>
    </location>
</feature>
<protein>
    <submittedName>
        <fullName evidence="2">Uncharacterized protein</fullName>
    </submittedName>
</protein>
<dbReference type="AlphaFoldDB" id="A0ABD5W6N4"/>
<keyword evidence="3" id="KW-1185">Reference proteome</keyword>
<feature type="transmembrane region" description="Helical" evidence="1">
    <location>
        <begin position="79"/>
        <end position="101"/>
    </location>
</feature>